<organism evidence="8 9">
    <name type="scientific">Exophiala bonariae</name>
    <dbReference type="NCBI Taxonomy" id="1690606"/>
    <lineage>
        <taxon>Eukaryota</taxon>
        <taxon>Fungi</taxon>
        <taxon>Dikarya</taxon>
        <taxon>Ascomycota</taxon>
        <taxon>Pezizomycotina</taxon>
        <taxon>Eurotiomycetes</taxon>
        <taxon>Chaetothyriomycetidae</taxon>
        <taxon>Chaetothyriales</taxon>
        <taxon>Herpotrichiellaceae</taxon>
        <taxon>Exophiala</taxon>
    </lineage>
</organism>
<dbReference type="PIRSF" id="PIRSF001221">
    <property type="entry name" value="Amidase_fungi"/>
    <property type="match status" value="1"/>
</dbReference>
<dbReference type="PANTHER" id="PTHR46072:SF5">
    <property type="entry name" value="GENERAL AMIDASE-C"/>
    <property type="match status" value="1"/>
</dbReference>
<evidence type="ECO:0000259" key="7">
    <source>
        <dbReference type="Pfam" id="PF01425"/>
    </source>
</evidence>
<dbReference type="GO" id="GO:0004040">
    <property type="term" value="F:amidase activity"/>
    <property type="evidence" value="ECO:0007669"/>
    <property type="project" value="UniProtKB-EC"/>
</dbReference>
<dbReference type="InterPro" id="IPR020556">
    <property type="entry name" value="Amidase_CS"/>
</dbReference>
<comment type="catalytic activity">
    <reaction evidence="1">
        <text>a monocarboxylic acid amide + H2O = a monocarboxylate + NH4(+)</text>
        <dbReference type="Rhea" id="RHEA:12020"/>
        <dbReference type="ChEBI" id="CHEBI:15377"/>
        <dbReference type="ChEBI" id="CHEBI:28938"/>
        <dbReference type="ChEBI" id="CHEBI:35757"/>
        <dbReference type="ChEBI" id="CHEBI:83628"/>
        <dbReference type="EC" id="3.5.1.4"/>
    </reaction>
</comment>
<evidence type="ECO:0000256" key="2">
    <source>
        <dbReference type="ARBA" id="ARBA00009199"/>
    </source>
</evidence>
<feature type="active site" description="Charge relay system" evidence="5">
    <location>
        <position position="138"/>
    </location>
</feature>
<dbReference type="PROSITE" id="PS00571">
    <property type="entry name" value="AMIDASES"/>
    <property type="match status" value="1"/>
</dbReference>
<feature type="active site" description="Acyl-ester intermediate" evidence="5">
    <location>
        <position position="238"/>
    </location>
</feature>
<evidence type="ECO:0000256" key="4">
    <source>
        <dbReference type="ARBA" id="ARBA00022801"/>
    </source>
</evidence>
<dbReference type="EC" id="3.5.1.4" evidence="3"/>
<dbReference type="InterPro" id="IPR036928">
    <property type="entry name" value="AS_sf"/>
</dbReference>
<gene>
    <name evidence="8" type="ORF">LTR84_011947</name>
</gene>
<sequence length="579" mass="62292">MSVPDYQAVAGEKRAQAAAKIPHEWRLSDEVLSQVSMTSPISVLGIPRTSGLLSTTELDITENYTAIEIRQALASRRFTTVQVTSAFSKRAAIAQQLTNCITETFFDQALERARFLDNYLAEHGELFGPLHGIPISVKDSFNLPGIPSTLGFITFNKRDFPDQNSPLIEILLSLGAVIYCKTNVPQTLMTADSDNNLFGRTLNPHKLTLTPGGSSGGEGALIAMRGSLIGVGTDIGGSIRIPGFCCGTYSFKPSVGRVPYGGQTSPSRKTAPGVKASAGPLAMSVADIDLFLSSVLGAGPWDYDSTAICVPWRPVTFTRPLTLGFILEDPDNPVSPPIARALKTAVALLRDAGHQVADLKSFPSFNEATAVCWDFFRTDPRNTSLGHIEAGGEPQVTSVALALQKSFGTGSGGKQITMDDYFDLNAARGALKHAWFRIFLDNKFDAIILPAYVTPAPPHDTYRTPAYTSLLNLLDYPGTTIPFLKVDKATDARDPRVPFCALPFLPNSLILESSDQLEQTDDPETYHGVPCHIQLMSRTQHDEELMEVARIVAGVLNSGASSASSGNDLAQKSVSAKLA</sequence>
<feature type="binding site" evidence="6">
    <location>
        <position position="188"/>
    </location>
    <ligand>
        <name>substrate</name>
    </ligand>
</feature>
<dbReference type="GeneID" id="89980096"/>
<evidence type="ECO:0000256" key="1">
    <source>
        <dbReference type="ARBA" id="ARBA00001311"/>
    </source>
</evidence>
<dbReference type="EMBL" id="JAVRRD010000062">
    <property type="protein sequence ID" value="KAK5043478.1"/>
    <property type="molecule type" value="Genomic_DNA"/>
</dbReference>
<proteinExistence type="inferred from homology"/>
<protein>
    <recommendedName>
        <fullName evidence="3">amidase</fullName>
        <ecNumber evidence="3">3.5.1.4</ecNumber>
    </recommendedName>
</protein>
<name>A0AAV9MRJ8_9EURO</name>
<dbReference type="SUPFAM" id="SSF75304">
    <property type="entry name" value="Amidase signature (AS) enzymes"/>
    <property type="match status" value="1"/>
</dbReference>
<feature type="domain" description="Amidase" evidence="7">
    <location>
        <begin position="83"/>
        <end position="545"/>
    </location>
</feature>
<evidence type="ECO:0000313" key="8">
    <source>
        <dbReference type="EMBL" id="KAK5043478.1"/>
    </source>
</evidence>
<comment type="caution">
    <text evidence="8">The sequence shown here is derived from an EMBL/GenBank/DDBJ whole genome shotgun (WGS) entry which is preliminary data.</text>
</comment>
<dbReference type="RefSeq" id="XP_064699867.1">
    <property type="nucleotide sequence ID" value="XM_064855474.1"/>
</dbReference>
<dbReference type="PANTHER" id="PTHR46072">
    <property type="entry name" value="AMIDASE-RELATED-RELATED"/>
    <property type="match status" value="1"/>
</dbReference>
<evidence type="ECO:0000256" key="3">
    <source>
        <dbReference type="ARBA" id="ARBA00012922"/>
    </source>
</evidence>
<keyword evidence="4" id="KW-0378">Hydrolase</keyword>
<feature type="binding site" evidence="6">
    <location>
        <begin position="235"/>
        <end position="238"/>
    </location>
    <ligand>
        <name>substrate</name>
    </ligand>
</feature>
<accession>A0AAV9MRJ8</accession>
<dbReference type="InterPro" id="IPR023631">
    <property type="entry name" value="Amidase_dom"/>
</dbReference>
<feature type="binding site" evidence="6">
    <location>
        <position position="214"/>
    </location>
    <ligand>
        <name>substrate</name>
    </ligand>
</feature>
<feature type="active site" description="Charge relay system" evidence="5">
    <location>
        <position position="214"/>
    </location>
</feature>
<dbReference type="Proteomes" id="UP001358417">
    <property type="component" value="Unassembled WGS sequence"/>
</dbReference>
<dbReference type="Gene3D" id="3.90.1300.10">
    <property type="entry name" value="Amidase signature (AS) domain"/>
    <property type="match status" value="1"/>
</dbReference>
<dbReference type="Pfam" id="PF01425">
    <property type="entry name" value="Amidase"/>
    <property type="match status" value="1"/>
</dbReference>
<evidence type="ECO:0000256" key="6">
    <source>
        <dbReference type="PIRSR" id="PIRSR001221-2"/>
    </source>
</evidence>
<reference evidence="8 9" key="1">
    <citation type="submission" date="2023-08" db="EMBL/GenBank/DDBJ databases">
        <title>Black Yeasts Isolated from many extreme environments.</title>
        <authorList>
            <person name="Coleine C."/>
            <person name="Stajich J.E."/>
            <person name="Selbmann L."/>
        </authorList>
    </citation>
    <scope>NUCLEOTIDE SEQUENCE [LARGE SCALE GENOMIC DNA]</scope>
    <source>
        <strain evidence="8 9">CCFEE 5792</strain>
    </source>
</reference>
<comment type="similarity">
    <text evidence="2">Belongs to the amidase family.</text>
</comment>
<evidence type="ECO:0000313" key="9">
    <source>
        <dbReference type="Proteomes" id="UP001358417"/>
    </source>
</evidence>
<dbReference type="AlphaFoldDB" id="A0AAV9MRJ8"/>
<evidence type="ECO:0000256" key="5">
    <source>
        <dbReference type="PIRSR" id="PIRSR001221-1"/>
    </source>
</evidence>
<keyword evidence="9" id="KW-1185">Reference proteome</keyword>